<comment type="caution">
    <text evidence="1">The sequence shown here is derived from an EMBL/GenBank/DDBJ whole genome shotgun (WGS) entry which is preliminary data.</text>
</comment>
<sequence>MSGVCPHADTTARKKRIFKDLLAGRDLAVQLQDILSDPHPSSADKADEILGKILWSFTQGISALSSFEAKGGDPLSWESPGENKLRQGEKGRGCYKRRRGSHSWTAVNSAIEDVYSWRKYGQKEILNSRFPRGYYRCTHKHDQGCKATKQVQRMEEDPNMYQITYIGQHTCREISRAPKMIPDSDPWEFKSPESQIRNHHENGPINPFPCVKDEHKDDSGSDLTDCASGFNQDWHDFPMIPSMASDDLPLWSFSDDGLQSFSNMSFLDGCISFDGDFQFAGSDHL</sequence>
<dbReference type="Proteomes" id="UP001057402">
    <property type="component" value="Chromosome 7"/>
</dbReference>
<accession>A0ACB9NSZ7</accession>
<protein>
    <submittedName>
        <fullName evidence="1">Uncharacterized protein</fullName>
    </submittedName>
</protein>
<reference evidence="2" key="1">
    <citation type="journal article" date="2023" name="Front. Plant Sci.">
        <title>Chromosomal-level genome assembly of Melastoma candidum provides insights into trichome evolution.</title>
        <authorList>
            <person name="Zhong Y."/>
            <person name="Wu W."/>
            <person name="Sun C."/>
            <person name="Zou P."/>
            <person name="Liu Y."/>
            <person name="Dai S."/>
            <person name="Zhou R."/>
        </authorList>
    </citation>
    <scope>NUCLEOTIDE SEQUENCE [LARGE SCALE GENOMIC DNA]</scope>
</reference>
<gene>
    <name evidence="1" type="ORF">MLD38_024102</name>
</gene>
<organism evidence="1 2">
    <name type="scientific">Melastoma candidum</name>
    <dbReference type="NCBI Taxonomy" id="119954"/>
    <lineage>
        <taxon>Eukaryota</taxon>
        <taxon>Viridiplantae</taxon>
        <taxon>Streptophyta</taxon>
        <taxon>Embryophyta</taxon>
        <taxon>Tracheophyta</taxon>
        <taxon>Spermatophyta</taxon>
        <taxon>Magnoliopsida</taxon>
        <taxon>eudicotyledons</taxon>
        <taxon>Gunneridae</taxon>
        <taxon>Pentapetalae</taxon>
        <taxon>rosids</taxon>
        <taxon>malvids</taxon>
        <taxon>Myrtales</taxon>
        <taxon>Melastomataceae</taxon>
        <taxon>Melastomatoideae</taxon>
        <taxon>Melastomateae</taxon>
        <taxon>Melastoma</taxon>
    </lineage>
</organism>
<name>A0ACB9NSZ7_9MYRT</name>
<keyword evidence="2" id="KW-1185">Reference proteome</keyword>
<dbReference type="EMBL" id="CM042886">
    <property type="protein sequence ID" value="KAI4339131.1"/>
    <property type="molecule type" value="Genomic_DNA"/>
</dbReference>
<evidence type="ECO:0000313" key="1">
    <source>
        <dbReference type="EMBL" id="KAI4339131.1"/>
    </source>
</evidence>
<proteinExistence type="predicted"/>
<evidence type="ECO:0000313" key="2">
    <source>
        <dbReference type="Proteomes" id="UP001057402"/>
    </source>
</evidence>